<keyword evidence="11" id="KW-1185">Reference proteome</keyword>
<evidence type="ECO:0000256" key="7">
    <source>
        <dbReference type="SAM" id="Phobius"/>
    </source>
</evidence>
<dbReference type="InterPro" id="IPR000620">
    <property type="entry name" value="EamA_dom"/>
</dbReference>
<feature type="signal peptide" evidence="8">
    <location>
        <begin position="1"/>
        <end position="25"/>
    </location>
</feature>
<keyword evidence="6 7" id="KW-0472">Membrane</keyword>
<keyword evidence="8" id="KW-0732">Signal</keyword>
<feature type="transmembrane region" description="Helical" evidence="7">
    <location>
        <begin position="219"/>
        <end position="237"/>
    </location>
</feature>
<evidence type="ECO:0000256" key="2">
    <source>
        <dbReference type="ARBA" id="ARBA00007362"/>
    </source>
</evidence>
<dbReference type="PANTHER" id="PTHR42920">
    <property type="entry name" value="OS03G0707200 PROTEIN-RELATED"/>
    <property type="match status" value="1"/>
</dbReference>
<dbReference type="InterPro" id="IPR051258">
    <property type="entry name" value="Diverse_Substrate_Transporter"/>
</dbReference>
<reference evidence="10 11" key="1">
    <citation type="submission" date="2018-11" db="EMBL/GenBank/DDBJ databases">
        <title>Genome sequencing of Lachnoanaerobaculum sp. KCOM 2030 (= ChDC B114).</title>
        <authorList>
            <person name="Kook J.-K."/>
            <person name="Park S.-N."/>
            <person name="Lim Y.K."/>
        </authorList>
    </citation>
    <scope>NUCLEOTIDE SEQUENCE [LARGE SCALE GENOMIC DNA]</scope>
    <source>
        <strain evidence="10 11">KCOM 2030</strain>
    </source>
</reference>
<feature type="transmembrane region" description="Helical" evidence="7">
    <location>
        <begin position="132"/>
        <end position="150"/>
    </location>
</feature>
<dbReference type="SUPFAM" id="SSF103481">
    <property type="entry name" value="Multidrug resistance efflux transporter EmrE"/>
    <property type="match status" value="2"/>
</dbReference>
<dbReference type="RefSeq" id="WP_128674676.1">
    <property type="nucleotide sequence ID" value="NZ_RRCO01000005.1"/>
</dbReference>
<feature type="domain" description="EamA" evidence="9">
    <location>
        <begin position="8"/>
        <end position="148"/>
    </location>
</feature>
<keyword evidence="3" id="KW-1003">Cell membrane</keyword>
<gene>
    <name evidence="10" type="ORF">EHV10_10870</name>
</gene>
<dbReference type="PANTHER" id="PTHR42920:SF5">
    <property type="entry name" value="EAMA DOMAIN-CONTAINING PROTEIN"/>
    <property type="match status" value="1"/>
</dbReference>
<feature type="chain" id="PRO_5017958979" evidence="8">
    <location>
        <begin position="26"/>
        <end position="300"/>
    </location>
</feature>
<dbReference type="EMBL" id="RRCO01000005">
    <property type="protein sequence ID" value="RRJ24767.1"/>
    <property type="molecule type" value="Genomic_DNA"/>
</dbReference>
<dbReference type="Proteomes" id="UP000272490">
    <property type="component" value="Unassembled WGS sequence"/>
</dbReference>
<dbReference type="OrthoDB" id="9804865at2"/>
<evidence type="ECO:0000256" key="8">
    <source>
        <dbReference type="SAM" id="SignalP"/>
    </source>
</evidence>
<evidence type="ECO:0000256" key="3">
    <source>
        <dbReference type="ARBA" id="ARBA00022475"/>
    </source>
</evidence>
<feature type="transmembrane region" description="Helical" evidence="7">
    <location>
        <begin position="162"/>
        <end position="181"/>
    </location>
</feature>
<keyword evidence="4 7" id="KW-0812">Transmembrane</keyword>
<dbReference type="Pfam" id="PF00892">
    <property type="entry name" value="EamA"/>
    <property type="match status" value="2"/>
</dbReference>
<evidence type="ECO:0000256" key="4">
    <source>
        <dbReference type="ARBA" id="ARBA00022692"/>
    </source>
</evidence>
<sequence>MSKNKNALGVLMLLLAALIWGSAFSAQSIGARYVNAYTFLAIRSWISFIAMIPVVCFFKSKKSSNKHIINKSYKKTLIIASLCSGFFLFIASVMQQIGIKESNASKAGFITALYVIFVPIISIIFFKMKEGIRLWISVVLSVVGLFLLCIHDGFNLEYGDAILLFCAFLFALQIITVAHFVKEVDVLDLSIFQFLVVAIFSSIVMIAVEKPSVDMIIKAMPALLFVGIFSGACGYTLQNVGQQYVRPSIASLLMSLESVFSAIFAWIILGEVLRSREMLGAILMFSAIILAQLPIRSREQ</sequence>
<feature type="transmembrane region" description="Helical" evidence="7">
    <location>
        <begin position="35"/>
        <end position="57"/>
    </location>
</feature>
<feature type="transmembrane region" description="Helical" evidence="7">
    <location>
        <begin position="77"/>
        <end position="95"/>
    </location>
</feature>
<dbReference type="InterPro" id="IPR037185">
    <property type="entry name" value="EmrE-like"/>
</dbReference>
<comment type="caution">
    <text evidence="10">The sequence shown here is derived from an EMBL/GenBank/DDBJ whole genome shotgun (WGS) entry which is preliminary data.</text>
</comment>
<protein>
    <submittedName>
        <fullName evidence="10">DMT family transporter</fullName>
    </submittedName>
</protein>
<evidence type="ECO:0000256" key="5">
    <source>
        <dbReference type="ARBA" id="ARBA00022989"/>
    </source>
</evidence>
<feature type="transmembrane region" description="Helical" evidence="7">
    <location>
        <begin position="249"/>
        <end position="269"/>
    </location>
</feature>
<evidence type="ECO:0000259" key="9">
    <source>
        <dbReference type="Pfam" id="PF00892"/>
    </source>
</evidence>
<comment type="similarity">
    <text evidence="2">Belongs to the EamA transporter family.</text>
</comment>
<comment type="subcellular location">
    <subcellularLocation>
        <location evidence="1">Cell membrane</location>
        <topology evidence="1">Multi-pass membrane protein</topology>
    </subcellularLocation>
</comment>
<accession>A0A3P3QU42</accession>
<evidence type="ECO:0000313" key="11">
    <source>
        <dbReference type="Proteomes" id="UP000272490"/>
    </source>
</evidence>
<evidence type="ECO:0000256" key="6">
    <source>
        <dbReference type="ARBA" id="ARBA00023136"/>
    </source>
</evidence>
<feature type="transmembrane region" description="Helical" evidence="7">
    <location>
        <begin position="107"/>
        <end position="125"/>
    </location>
</feature>
<feature type="transmembrane region" description="Helical" evidence="7">
    <location>
        <begin position="275"/>
        <end position="295"/>
    </location>
</feature>
<dbReference type="GO" id="GO:0005886">
    <property type="term" value="C:plasma membrane"/>
    <property type="evidence" value="ECO:0007669"/>
    <property type="project" value="UniProtKB-SubCell"/>
</dbReference>
<organism evidence="10 11">
    <name type="scientific">Lachnoanaerobaculum gingivalis</name>
    <dbReference type="NCBI Taxonomy" id="2490855"/>
    <lineage>
        <taxon>Bacteria</taxon>
        <taxon>Bacillati</taxon>
        <taxon>Bacillota</taxon>
        <taxon>Clostridia</taxon>
        <taxon>Lachnospirales</taxon>
        <taxon>Lachnospiraceae</taxon>
        <taxon>Lachnoanaerobaculum</taxon>
    </lineage>
</organism>
<feature type="domain" description="EamA" evidence="9">
    <location>
        <begin position="159"/>
        <end position="290"/>
    </location>
</feature>
<dbReference type="AlphaFoldDB" id="A0A3P3QU42"/>
<proteinExistence type="inferred from homology"/>
<name>A0A3P3QU42_9FIRM</name>
<keyword evidence="5 7" id="KW-1133">Transmembrane helix</keyword>
<feature type="transmembrane region" description="Helical" evidence="7">
    <location>
        <begin position="186"/>
        <end position="207"/>
    </location>
</feature>
<evidence type="ECO:0000256" key="1">
    <source>
        <dbReference type="ARBA" id="ARBA00004651"/>
    </source>
</evidence>
<evidence type="ECO:0000313" key="10">
    <source>
        <dbReference type="EMBL" id="RRJ24767.1"/>
    </source>
</evidence>